<dbReference type="OrthoDB" id="1645744at2"/>
<dbReference type="InterPro" id="IPR038765">
    <property type="entry name" value="Papain-like_cys_pep_sf"/>
</dbReference>
<gene>
    <name evidence="1" type="ORF">EKG37_21800</name>
</gene>
<keyword evidence="2" id="KW-1185">Reference proteome</keyword>
<dbReference type="AlphaFoldDB" id="A0A431VSN2"/>
<organism evidence="1 2">
    <name type="scientific">Bacillus yapensis</name>
    <dbReference type="NCBI Taxonomy" id="2492960"/>
    <lineage>
        <taxon>Bacteria</taxon>
        <taxon>Bacillati</taxon>
        <taxon>Bacillota</taxon>
        <taxon>Bacilli</taxon>
        <taxon>Bacillales</taxon>
        <taxon>Bacillaceae</taxon>
        <taxon>Bacillus</taxon>
    </lineage>
</organism>
<proteinExistence type="predicted"/>
<comment type="caution">
    <text evidence="1">The sequence shown here is derived from an EMBL/GenBank/DDBJ whole genome shotgun (WGS) entry which is preliminary data.</text>
</comment>
<dbReference type="SUPFAM" id="SSF54001">
    <property type="entry name" value="Cysteine proteinases"/>
    <property type="match status" value="1"/>
</dbReference>
<dbReference type="Gene3D" id="3.90.1720.10">
    <property type="entry name" value="endopeptidase domain like (from Nostoc punctiforme)"/>
    <property type="match status" value="1"/>
</dbReference>
<sequence>MAEKTVYILLTDTGTWFSKMIKLYTRFPYNHVSIALDEELNDIYSFGRKVYNNPFSAGFVKERMDQGVFFHRKETRCVLYKLTVNEEQYTRLLKIIYQFESFSANYRYNLMGIFAIAMNMKLERDNAFTCSQFVATVLKKSGLHLMKKCPELIRPDDFVDIPILELIYEGKLHEYPAFEQETNTYRVSNVVGV</sequence>
<dbReference type="EMBL" id="RXNT01000026">
    <property type="protein sequence ID" value="RTR26144.1"/>
    <property type="molecule type" value="Genomic_DNA"/>
</dbReference>
<reference evidence="1 2" key="1">
    <citation type="submission" date="2018-12" db="EMBL/GenBank/DDBJ databases">
        <title>Bacillus yapensis draft genome sequence.</title>
        <authorList>
            <person name="Yu L."/>
            <person name="Xu X."/>
            <person name="Tang X."/>
        </authorList>
    </citation>
    <scope>NUCLEOTIDE SEQUENCE [LARGE SCALE GENOMIC DNA]</scope>
    <source>
        <strain evidence="1 2">XXST-01</strain>
    </source>
</reference>
<dbReference type="Proteomes" id="UP000271374">
    <property type="component" value="Unassembled WGS sequence"/>
</dbReference>
<evidence type="ECO:0000313" key="2">
    <source>
        <dbReference type="Proteomes" id="UP000271374"/>
    </source>
</evidence>
<name>A0A431VSN2_9BACI</name>
<evidence type="ECO:0000313" key="1">
    <source>
        <dbReference type="EMBL" id="RTR26144.1"/>
    </source>
</evidence>
<dbReference type="RefSeq" id="WP_126410873.1">
    <property type="nucleotide sequence ID" value="NZ_RXNT01000026.1"/>
</dbReference>
<accession>A0A431VSN2</accession>
<protein>
    <submittedName>
        <fullName evidence="1">Uncharacterized protein</fullName>
    </submittedName>
</protein>